<gene>
    <name evidence="1" type="ORF">RPERSI_LOCUS19534</name>
</gene>
<protein>
    <submittedName>
        <fullName evidence="1">18239_t:CDS:1</fullName>
    </submittedName>
</protein>
<accession>A0ACA9RH82</accession>
<evidence type="ECO:0000313" key="2">
    <source>
        <dbReference type="Proteomes" id="UP000789920"/>
    </source>
</evidence>
<dbReference type="EMBL" id="CAJVQC010053647">
    <property type="protein sequence ID" value="CAG8793193.1"/>
    <property type="molecule type" value="Genomic_DNA"/>
</dbReference>
<proteinExistence type="predicted"/>
<evidence type="ECO:0000313" key="1">
    <source>
        <dbReference type="EMBL" id="CAG8793193.1"/>
    </source>
</evidence>
<keyword evidence="2" id="KW-1185">Reference proteome</keyword>
<feature type="non-terminal residue" evidence="1">
    <location>
        <position position="381"/>
    </location>
</feature>
<comment type="caution">
    <text evidence="1">The sequence shown here is derived from an EMBL/GenBank/DDBJ whole genome shotgun (WGS) entry which is preliminary data.</text>
</comment>
<dbReference type="Proteomes" id="UP000789920">
    <property type="component" value="Unassembled WGS sequence"/>
</dbReference>
<feature type="non-terminal residue" evidence="1">
    <location>
        <position position="1"/>
    </location>
</feature>
<sequence>TAIAMQTLNNKRKEEVIVLQDESTKTKLSRQACTRKNKKLRCEQKQTEMLRNPNDDILPVIDDIIFNPSQRSVPLCPSDRISSKKIRTQHNISAKDLLIETLLREASTSNNSIDLPKIPPDFLSLVYSDIIKEKNDVKEPLDVDTNNKRLWIAFGRLLWKKLQHAYVELQNFFDTATIRKSRKEKTQLIVSARNNNKSLDKLVQLEHIFEPKCITDLGHRTLIHLEQLDDPDAVTTASNIVNWYYFHLLENPSHRSKEFWTNFIEHFGAYTRNNLLLFTSSNTASTHNINHHEYVSKLLRGLRKLSESINRFLQKYYVDLYTKLSKLSWGPFAPRAFGVFSMIAINFNIISNYHWDDHDEPNIVYLRPGQVVAFASRLLLH</sequence>
<organism evidence="1 2">
    <name type="scientific">Racocetra persica</name>
    <dbReference type="NCBI Taxonomy" id="160502"/>
    <lineage>
        <taxon>Eukaryota</taxon>
        <taxon>Fungi</taxon>
        <taxon>Fungi incertae sedis</taxon>
        <taxon>Mucoromycota</taxon>
        <taxon>Glomeromycotina</taxon>
        <taxon>Glomeromycetes</taxon>
        <taxon>Diversisporales</taxon>
        <taxon>Gigasporaceae</taxon>
        <taxon>Racocetra</taxon>
    </lineage>
</organism>
<name>A0ACA9RH82_9GLOM</name>
<reference evidence="1" key="1">
    <citation type="submission" date="2021-06" db="EMBL/GenBank/DDBJ databases">
        <authorList>
            <person name="Kallberg Y."/>
            <person name="Tangrot J."/>
            <person name="Rosling A."/>
        </authorList>
    </citation>
    <scope>NUCLEOTIDE SEQUENCE</scope>
    <source>
        <strain evidence="1">MA461A</strain>
    </source>
</reference>